<comment type="similarity">
    <text evidence="2">Belongs to the 2H phosphoesterase superfamily. ThpR family.</text>
</comment>
<comment type="function">
    <text evidence="2">Hydrolyzes RNA 2',3'-cyclic phosphodiester to an RNA 2'-phosphomonoester.</text>
</comment>
<evidence type="ECO:0000256" key="2">
    <source>
        <dbReference type="HAMAP-Rule" id="MF_01940"/>
    </source>
</evidence>
<feature type="active site" description="Proton donor" evidence="2">
    <location>
        <position position="37"/>
    </location>
</feature>
<name>A0A2G1QSR8_9HYPH</name>
<dbReference type="HAMAP" id="MF_01940">
    <property type="entry name" value="RNA_CPDase"/>
    <property type="match status" value="1"/>
</dbReference>
<dbReference type="GO" id="GO:0004113">
    <property type="term" value="F:2',3'-cyclic-nucleotide 3'-phosphodiesterase activity"/>
    <property type="evidence" value="ECO:0007669"/>
    <property type="project" value="InterPro"/>
</dbReference>
<feature type="short sequence motif" description="HXTX 2" evidence="2">
    <location>
        <begin position="120"/>
        <end position="123"/>
    </location>
</feature>
<evidence type="ECO:0000313" key="3">
    <source>
        <dbReference type="EMBL" id="PHP68573.1"/>
    </source>
</evidence>
<reference evidence="3 4" key="1">
    <citation type="submission" date="2017-10" db="EMBL/GenBank/DDBJ databases">
        <title>Sedimentibacterium mangrovi gen. nov., sp. nov., a novel member of family Phyllobacteriacea isolated from mangrove sediment.</title>
        <authorList>
            <person name="Liao H."/>
            <person name="Tian Y."/>
        </authorList>
    </citation>
    <scope>NUCLEOTIDE SEQUENCE [LARGE SCALE GENOMIC DNA]</scope>
    <source>
        <strain evidence="3 4">X9-2-2</strain>
    </source>
</reference>
<proteinExistence type="inferred from homology"/>
<accession>A0A2G1QSR8</accession>
<keyword evidence="1 2" id="KW-0378">Hydrolase</keyword>
<dbReference type="EMBL" id="PDVP01000001">
    <property type="protein sequence ID" value="PHP68573.1"/>
    <property type="molecule type" value="Genomic_DNA"/>
</dbReference>
<evidence type="ECO:0000313" key="4">
    <source>
        <dbReference type="Proteomes" id="UP000221168"/>
    </source>
</evidence>
<dbReference type="PANTHER" id="PTHR35561">
    <property type="entry name" value="RNA 2',3'-CYCLIC PHOSPHODIESTERASE"/>
    <property type="match status" value="1"/>
</dbReference>
<dbReference type="InterPro" id="IPR009097">
    <property type="entry name" value="Cyclic_Pdiesterase"/>
</dbReference>
<comment type="caution">
    <text evidence="3">The sequence shown here is derived from an EMBL/GenBank/DDBJ whole genome shotgun (WGS) entry which is preliminary data.</text>
</comment>
<dbReference type="PANTHER" id="PTHR35561:SF1">
    <property type="entry name" value="RNA 2',3'-CYCLIC PHOSPHODIESTERASE"/>
    <property type="match status" value="1"/>
</dbReference>
<organism evidence="3 4">
    <name type="scientific">Zhengella mangrovi</name>
    <dbReference type="NCBI Taxonomy" id="1982044"/>
    <lineage>
        <taxon>Bacteria</taxon>
        <taxon>Pseudomonadati</taxon>
        <taxon>Pseudomonadota</taxon>
        <taxon>Alphaproteobacteria</taxon>
        <taxon>Hyphomicrobiales</taxon>
        <taxon>Notoacmeibacteraceae</taxon>
        <taxon>Zhengella</taxon>
    </lineage>
</organism>
<dbReference type="InterPro" id="IPR004175">
    <property type="entry name" value="RNA_CPDase"/>
</dbReference>
<dbReference type="OrthoDB" id="9793819at2"/>
<keyword evidence="4" id="KW-1185">Reference proteome</keyword>
<protein>
    <recommendedName>
        <fullName evidence="2">RNA 2',3'-cyclic phosphodiesterase</fullName>
        <shortName evidence="2">RNA 2',3'-CPDase</shortName>
        <ecNumber evidence="2">3.1.4.58</ecNumber>
    </recommendedName>
</protein>
<feature type="short sequence motif" description="HXTX 1" evidence="2">
    <location>
        <begin position="37"/>
        <end position="40"/>
    </location>
</feature>
<dbReference type="NCBIfam" id="TIGR02258">
    <property type="entry name" value="2_5_ligase"/>
    <property type="match status" value="1"/>
</dbReference>
<comment type="catalytic activity">
    <reaction evidence="2">
        <text>a 3'-end 2',3'-cyclophospho-ribonucleotide-RNA + H2O = a 3'-end 2'-phospho-ribonucleotide-RNA + H(+)</text>
        <dbReference type="Rhea" id="RHEA:11828"/>
        <dbReference type="Rhea" id="RHEA-COMP:10464"/>
        <dbReference type="Rhea" id="RHEA-COMP:17353"/>
        <dbReference type="ChEBI" id="CHEBI:15377"/>
        <dbReference type="ChEBI" id="CHEBI:15378"/>
        <dbReference type="ChEBI" id="CHEBI:83064"/>
        <dbReference type="ChEBI" id="CHEBI:173113"/>
        <dbReference type="EC" id="3.1.4.58"/>
    </reaction>
</comment>
<dbReference type="SUPFAM" id="SSF55144">
    <property type="entry name" value="LigT-like"/>
    <property type="match status" value="1"/>
</dbReference>
<dbReference type="RefSeq" id="WP_099302768.1">
    <property type="nucleotide sequence ID" value="NZ_PDVP01000001.1"/>
</dbReference>
<dbReference type="EC" id="3.1.4.58" evidence="2"/>
<dbReference type="Proteomes" id="UP000221168">
    <property type="component" value="Unassembled WGS sequence"/>
</dbReference>
<dbReference type="AlphaFoldDB" id="A0A2G1QSR8"/>
<dbReference type="Gene3D" id="3.90.1140.10">
    <property type="entry name" value="Cyclic phosphodiesterase"/>
    <property type="match status" value="1"/>
</dbReference>
<dbReference type="Pfam" id="PF13563">
    <property type="entry name" value="2_5_RNA_ligase2"/>
    <property type="match status" value="1"/>
</dbReference>
<dbReference type="GO" id="GO:0008664">
    <property type="term" value="F:RNA 2',3'-cyclic 3'-phosphodiesterase activity"/>
    <property type="evidence" value="ECO:0007669"/>
    <property type="project" value="UniProtKB-EC"/>
</dbReference>
<gene>
    <name evidence="3" type="ORF">CSC94_00755</name>
</gene>
<feature type="active site" description="Proton acceptor" evidence="2">
    <location>
        <position position="120"/>
    </location>
</feature>
<sequence>MPRLFTALEIPRDAAMSLSLLRGGLPGARWIDVENYHITLRFFGDVEHHVADMIVNELDRIRRPSFQLALTGVGAFGSKKPHSIHANVAASPDLAALQAEIERRCQRLGLPSDARKFVPHVTLARLKNVKPAEVAAWLSARGNFAVAPFKIGRFVLMSSRDSVGGGPYVIEETWPLAGAASHPLRHSNLSMSLPEASWTSR</sequence>
<evidence type="ECO:0000256" key="1">
    <source>
        <dbReference type="ARBA" id="ARBA00022801"/>
    </source>
</evidence>